<keyword evidence="3" id="KW-1185">Reference proteome</keyword>
<organism evidence="2 3">
    <name type="scientific">Psychrosphaera aquimarina</name>
    <dbReference type="NCBI Taxonomy" id="2044854"/>
    <lineage>
        <taxon>Bacteria</taxon>
        <taxon>Pseudomonadati</taxon>
        <taxon>Pseudomonadota</taxon>
        <taxon>Gammaproteobacteria</taxon>
        <taxon>Alteromonadales</taxon>
        <taxon>Pseudoalteromonadaceae</taxon>
        <taxon>Psychrosphaera</taxon>
    </lineage>
</organism>
<evidence type="ECO:0000313" key="3">
    <source>
        <dbReference type="Proteomes" id="UP001257914"/>
    </source>
</evidence>
<dbReference type="EMBL" id="JAWCUA010000003">
    <property type="protein sequence ID" value="MDU0112091.1"/>
    <property type="molecule type" value="Genomic_DNA"/>
</dbReference>
<dbReference type="SUPFAM" id="SSF53335">
    <property type="entry name" value="S-adenosyl-L-methionine-dependent methyltransferases"/>
    <property type="match status" value="1"/>
</dbReference>
<evidence type="ECO:0000256" key="1">
    <source>
        <dbReference type="ARBA" id="ARBA00023115"/>
    </source>
</evidence>
<reference evidence="2 3" key="1">
    <citation type="submission" date="2023-10" db="EMBL/GenBank/DDBJ databases">
        <title>Psychrosphaera aquimaarina strain SW33 isolated from seawater.</title>
        <authorList>
            <person name="Bayburt H."/>
            <person name="Kim J.M."/>
            <person name="Choi B.J."/>
            <person name="Jeon C.O."/>
        </authorList>
    </citation>
    <scope>NUCLEOTIDE SEQUENCE [LARGE SCALE GENOMIC DNA]</scope>
    <source>
        <strain evidence="2 3">KCTC 52743</strain>
    </source>
</reference>
<dbReference type="Proteomes" id="UP001257914">
    <property type="component" value="Unassembled WGS sequence"/>
</dbReference>
<dbReference type="RefSeq" id="WP_315945908.1">
    <property type="nucleotide sequence ID" value="NZ_JAWCUA010000003.1"/>
</dbReference>
<evidence type="ECO:0000313" key="2">
    <source>
        <dbReference type="EMBL" id="MDU0112091.1"/>
    </source>
</evidence>
<name>A0ABU3QXD0_9GAMM</name>
<sequence length="240" mass="27511">MNLAQTLSPDTEAKIIYMNSSENGRIIIYKNEKYTWLVVDDVIQSAIENTLPYRPVLSYCFVMLLPIIHHKVPDSILELGAGGLSIQRYLSHAYPSIKMTSIENNQEVLSVVDENFPAINNPSVIKQNAFNFIESALANTEKFDWIMCDLFQGDQSPVLIKSQTLYKQLFELINPNGWLIINCLTQIDEEIEQLGTFLKHTFNNKHYVFSVPEMMNKVLMVNKINHFSFPEGIEECNEAK</sequence>
<proteinExistence type="predicted"/>
<protein>
    <recommendedName>
        <fullName evidence="4">Spermidine synthase</fullName>
    </recommendedName>
</protein>
<accession>A0ABU3QXD0</accession>
<gene>
    <name evidence="2" type="ORF">RT723_03565</name>
</gene>
<dbReference type="PANTHER" id="PTHR43317">
    <property type="entry name" value="THERMOSPERMINE SYNTHASE ACAULIS5"/>
    <property type="match status" value="1"/>
</dbReference>
<dbReference type="Gene3D" id="3.40.50.150">
    <property type="entry name" value="Vaccinia Virus protein VP39"/>
    <property type="match status" value="1"/>
</dbReference>
<comment type="caution">
    <text evidence="2">The sequence shown here is derived from an EMBL/GenBank/DDBJ whole genome shotgun (WGS) entry which is preliminary data.</text>
</comment>
<dbReference type="InterPro" id="IPR029063">
    <property type="entry name" value="SAM-dependent_MTases_sf"/>
</dbReference>
<dbReference type="PANTHER" id="PTHR43317:SF1">
    <property type="entry name" value="THERMOSPERMINE SYNTHASE ACAULIS5"/>
    <property type="match status" value="1"/>
</dbReference>
<evidence type="ECO:0008006" key="4">
    <source>
        <dbReference type="Google" id="ProtNLM"/>
    </source>
</evidence>
<keyword evidence="1" id="KW-0620">Polyamine biosynthesis</keyword>